<dbReference type="AlphaFoldDB" id="A0A431U058"/>
<dbReference type="RefSeq" id="WP_126694401.1">
    <property type="nucleotide sequence ID" value="NZ_RXOF01000010.1"/>
</dbReference>
<proteinExistence type="predicted"/>
<dbReference type="EMBL" id="RXOF01000010">
    <property type="protein sequence ID" value="RTQ48160.1"/>
    <property type="molecule type" value="Genomic_DNA"/>
</dbReference>
<name>A0A431U058_9BACT</name>
<organism evidence="1 2">
    <name type="scientific">Hymenobacter gummosus</name>
    <dbReference type="NCBI Taxonomy" id="1776032"/>
    <lineage>
        <taxon>Bacteria</taxon>
        <taxon>Pseudomonadati</taxon>
        <taxon>Bacteroidota</taxon>
        <taxon>Cytophagia</taxon>
        <taxon>Cytophagales</taxon>
        <taxon>Hymenobacteraceae</taxon>
        <taxon>Hymenobacter</taxon>
    </lineage>
</organism>
<evidence type="ECO:0000313" key="2">
    <source>
        <dbReference type="Proteomes" id="UP000282184"/>
    </source>
</evidence>
<keyword evidence="2" id="KW-1185">Reference proteome</keyword>
<protein>
    <submittedName>
        <fullName evidence="1">Uncharacterized protein</fullName>
    </submittedName>
</protein>
<sequence>MATREAAAQLGSDAEFHAFLLLQVWYQVLRALRQLQLKLLGYTEPPGMHKDTAATQLARLR</sequence>
<accession>A0A431U058</accession>
<gene>
    <name evidence="1" type="ORF">EJV47_17155</name>
</gene>
<reference evidence="1 2" key="1">
    <citation type="submission" date="2018-12" db="EMBL/GenBank/DDBJ databases">
        <title>Hymenobacter gummosus sp. nov., isolated from a spring.</title>
        <authorList>
            <person name="Nie L."/>
        </authorList>
    </citation>
    <scope>NUCLEOTIDE SEQUENCE [LARGE SCALE GENOMIC DNA]</scope>
    <source>
        <strain evidence="1 2">KCTC 52166</strain>
    </source>
</reference>
<evidence type="ECO:0000313" key="1">
    <source>
        <dbReference type="EMBL" id="RTQ48160.1"/>
    </source>
</evidence>
<dbReference type="Proteomes" id="UP000282184">
    <property type="component" value="Unassembled WGS sequence"/>
</dbReference>
<comment type="caution">
    <text evidence="1">The sequence shown here is derived from an EMBL/GenBank/DDBJ whole genome shotgun (WGS) entry which is preliminary data.</text>
</comment>